<dbReference type="InterPro" id="IPR018383">
    <property type="entry name" value="UPF0324_pro"/>
</dbReference>
<organism evidence="8">
    <name type="scientific">marine sediment metagenome</name>
    <dbReference type="NCBI Taxonomy" id="412755"/>
    <lineage>
        <taxon>unclassified sequences</taxon>
        <taxon>metagenomes</taxon>
        <taxon>ecological metagenomes</taxon>
    </lineage>
</organism>
<dbReference type="AlphaFoldDB" id="X1K8W9"/>
<feature type="transmembrane region" description="Helical" evidence="7">
    <location>
        <begin position="178"/>
        <end position="195"/>
    </location>
</feature>
<comment type="subcellular location">
    <subcellularLocation>
        <location evidence="1">Cell membrane</location>
        <topology evidence="1">Multi-pass membrane protein</topology>
    </subcellularLocation>
</comment>
<evidence type="ECO:0000256" key="4">
    <source>
        <dbReference type="ARBA" id="ARBA00022692"/>
    </source>
</evidence>
<evidence type="ECO:0000256" key="5">
    <source>
        <dbReference type="ARBA" id="ARBA00022989"/>
    </source>
</evidence>
<evidence type="ECO:0000256" key="6">
    <source>
        <dbReference type="ARBA" id="ARBA00023136"/>
    </source>
</evidence>
<dbReference type="GO" id="GO:0005886">
    <property type="term" value="C:plasma membrane"/>
    <property type="evidence" value="ECO:0007669"/>
    <property type="project" value="UniProtKB-SubCell"/>
</dbReference>
<evidence type="ECO:0000256" key="2">
    <source>
        <dbReference type="ARBA" id="ARBA00007977"/>
    </source>
</evidence>
<dbReference type="Pfam" id="PF03601">
    <property type="entry name" value="Cons_hypoth698"/>
    <property type="match status" value="1"/>
</dbReference>
<evidence type="ECO:0000256" key="3">
    <source>
        <dbReference type="ARBA" id="ARBA00022475"/>
    </source>
</evidence>
<name>X1K8W9_9ZZZZ</name>
<proteinExistence type="inferred from homology"/>
<keyword evidence="3" id="KW-1003">Cell membrane</keyword>
<feature type="transmembrane region" description="Helical" evidence="7">
    <location>
        <begin position="207"/>
        <end position="224"/>
    </location>
</feature>
<sequence length="225" mass="23884">ASAIVATAPGIKAKDEEVTYAVAVITVFGIVALIAYPFLSHWLFGGDVAMVGLFTGTAIHETAQVAASGLIYDQTFGTTSNPTVADIAMITKMVRNTLMVIVIPVMTLIYARRTGEVRDPSERGYKKALKLFPLFVLGFLFMAILRSIGDAGIQNGGSAMGFWSEEQWGGITKGIKQWSGYILAMAMAGVGLGTSFRSMKGLGIKPFYVGLFAATIVGVVAIVMV</sequence>
<keyword evidence="5 7" id="KW-1133">Transmembrane helix</keyword>
<protein>
    <recommendedName>
        <fullName evidence="9">Sulfate exporter family transporter</fullName>
    </recommendedName>
</protein>
<keyword evidence="4 7" id="KW-0812">Transmembrane</keyword>
<feature type="transmembrane region" description="Helical" evidence="7">
    <location>
        <begin position="93"/>
        <end position="111"/>
    </location>
</feature>
<comment type="caution">
    <text evidence="8">The sequence shown here is derived from an EMBL/GenBank/DDBJ whole genome shotgun (WGS) entry which is preliminary data.</text>
</comment>
<feature type="non-terminal residue" evidence="8">
    <location>
        <position position="225"/>
    </location>
</feature>
<reference evidence="8" key="1">
    <citation type="journal article" date="2014" name="Front. Microbiol.">
        <title>High frequency of phylogenetically diverse reductive dehalogenase-homologous genes in deep subseafloor sedimentary metagenomes.</title>
        <authorList>
            <person name="Kawai M."/>
            <person name="Futagami T."/>
            <person name="Toyoda A."/>
            <person name="Takaki Y."/>
            <person name="Nishi S."/>
            <person name="Hori S."/>
            <person name="Arai W."/>
            <person name="Tsubouchi T."/>
            <person name="Morono Y."/>
            <person name="Uchiyama I."/>
            <person name="Ito T."/>
            <person name="Fujiyama A."/>
            <person name="Inagaki F."/>
            <person name="Takami H."/>
        </authorList>
    </citation>
    <scope>NUCLEOTIDE SEQUENCE</scope>
    <source>
        <strain evidence="8">Expedition CK06-06</strain>
    </source>
</reference>
<gene>
    <name evidence="8" type="ORF">S03H2_63672</name>
</gene>
<feature type="non-terminal residue" evidence="8">
    <location>
        <position position="1"/>
    </location>
</feature>
<dbReference type="EMBL" id="BARU01041274">
    <property type="protein sequence ID" value="GAH86704.1"/>
    <property type="molecule type" value="Genomic_DNA"/>
</dbReference>
<keyword evidence="6 7" id="KW-0472">Membrane</keyword>
<evidence type="ECO:0008006" key="9">
    <source>
        <dbReference type="Google" id="ProtNLM"/>
    </source>
</evidence>
<feature type="transmembrane region" description="Helical" evidence="7">
    <location>
        <begin position="131"/>
        <end position="149"/>
    </location>
</feature>
<feature type="transmembrane region" description="Helical" evidence="7">
    <location>
        <begin position="18"/>
        <end position="39"/>
    </location>
</feature>
<dbReference type="PANTHER" id="PTHR30106:SF2">
    <property type="entry name" value="UPF0324 INNER MEMBRANE PROTEIN YEIH"/>
    <property type="match status" value="1"/>
</dbReference>
<accession>X1K8W9</accession>
<evidence type="ECO:0000256" key="1">
    <source>
        <dbReference type="ARBA" id="ARBA00004651"/>
    </source>
</evidence>
<dbReference type="PANTHER" id="PTHR30106">
    <property type="entry name" value="INNER MEMBRANE PROTEIN YEIH-RELATED"/>
    <property type="match status" value="1"/>
</dbReference>
<comment type="similarity">
    <text evidence="2">Belongs to the UPF0324 family.</text>
</comment>
<evidence type="ECO:0000256" key="7">
    <source>
        <dbReference type="SAM" id="Phobius"/>
    </source>
</evidence>
<evidence type="ECO:0000313" key="8">
    <source>
        <dbReference type="EMBL" id="GAH86704.1"/>
    </source>
</evidence>